<sequence length="211" mass="24004">MLKRSEPLITGRSRMRQFAYEVLITVYASTGNKHEVYRIWNLYKNMGKVYNSGYVCIISSLMKLDDIDGAEKILEEWESANTFFDVRVPNIVISGCCRKGLLGKAEAYMAKSVETMKRAILVSQPWWKPNQFTLAACHEYSRQQGDMEAAEEFLKLLKKRSESLGHIHDKLVSTTNNESLGAQALDEMETEEQIVDGEAYEIIESKDEGSS</sequence>
<dbReference type="EMBL" id="CM047909">
    <property type="protein sequence ID" value="KAJ0078632.1"/>
    <property type="molecule type" value="Genomic_DNA"/>
</dbReference>
<evidence type="ECO:0000313" key="1">
    <source>
        <dbReference type="EMBL" id="KAJ0078632.1"/>
    </source>
</evidence>
<comment type="caution">
    <text evidence="1">The sequence shown here is derived from an EMBL/GenBank/DDBJ whole genome shotgun (WGS) entry which is preliminary data.</text>
</comment>
<protein>
    <submittedName>
        <fullName evidence="1">Uncharacterized protein</fullName>
    </submittedName>
</protein>
<name>A0ACC0ZV47_9ROSI</name>
<keyword evidence="2" id="KW-1185">Reference proteome</keyword>
<reference evidence="2" key="1">
    <citation type="journal article" date="2023" name="G3 (Bethesda)">
        <title>Genome assembly and association tests identify interacting loci associated with vigor, precocity, and sex in interspecific pistachio rootstocks.</title>
        <authorList>
            <person name="Palmer W."/>
            <person name="Jacygrad E."/>
            <person name="Sagayaradj S."/>
            <person name="Cavanaugh K."/>
            <person name="Han R."/>
            <person name="Bertier L."/>
            <person name="Beede B."/>
            <person name="Kafkas S."/>
            <person name="Golino D."/>
            <person name="Preece J."/>
            <person name="Michelmore R."/>
        </authorList>
    </citation>
    <scope>NUCLEOTIDE SEQUENCE [LARGE SCALE GENOMIC DNA]</scope>
</reference>
<proteinExistence type="predicted"/>
<accession>A0ACC0ZV47</accession>
<organism evidence="1 2">
    <name type="scientific">Pistacia atlantica</name>
    <dbReference type="NCBI Taxonomy" id="434234"/>
    <lineage>
        <taxon>Eukaryota</taxon>
        <taxon>Viridiplantae</taxon>
        <taxon>Streptophyta</taxon>
        <taxon>Embryophyta</taxon>
        <taxon>Tracheophyta</taxon>
        <taxon>Spermatophyta</taxon>
        <taxon>Magnoliopsida</taxon>
        <taxon>eudicotyledons</taxon>
        <taxon>Gunneridae</taxon>
        <taxon>Pentapetalae</taxon>
        <taxon>rosids</taxon>
        <taxon>malvids</taxon>
        <taxon>Sapindales</taxon>
        <taxon>Anacardiaceae</taxon>
        <taxon>Pistacia</taxon>
    </lineage>
</organism>
<gene>
    <name evidence="1" type="ORF">Patl1_22595</name>
</gene>
<dbReference type="Proteomes" id="UP001164250">
    <property type="component" value="Chromosome 13"/>
</dbReference>
<evidence type="ECO:0000313" key="2">
    <source>
        <dbReference type="Proteomes" id="UP001164250"/>
    </source>
</evidence>